<evidence type="ECO:0000256" key="1">
    <source>
        <dbReference type="ARBA" id="ARBA00004651"/>
    </source>
</evidence>
<sequence>MSYNTVVRASAVLGIAAAQLRRSPGRTVLTVLAVTVAVLSVTLLASLGVGVVDVGEESLGDADRDLWLTVEGPETDNGIVDASEVAASINDREDVRTAAPIALHDVYLGTDEGELQRIPAVGVHETHGGYDFQEGDGFELDPADYRNAPRSDPVRSEIVLDPRTADALDVSVGDTVRIGASRERADREFTVVGTSAHHSTLLGEPAATVPLADLQYIAGTSGTDRATFVMADTTDDADSTAVRDDIQNEYPEYAVRTSEEQVEMMLTDRPVVIASGATLVGLAVVGSTILLVNLFVLVAYQQRDELAALRAIGLSQRLLAATIGTQGLVVGIVGGLLGVAATPLLRNALNRIAASTVGIEGLLVTPTEVYAAGFALALALGGIVAVVTGWHTGRYARLERLKA</sequence>
<dbReference type="Proteomes" id="UP000663586">
    <property type="component" value="Chromosome"/>
</dbReference>
<keyword evidence="2" id="KW-1003">Cell membrane</keyword>
<dbReference type="InterPro" id="IPR025857">
    <property type="entry name" value="MacB_PCD"/>
</dbReference>
<evidence type="ECO:0000256" key="4">
    <source>
        <dbReference type="ARBA" id="ARBA00022989"/>
    </source>
</evidence>
<dbReference type="EMBL" id="CP064786">
    <property type="protein sequence ID" value="QSG01496.1"/>
    <property type="molecule type" value="Genomic_DNA"/>
</dbReference>
<dbReference type="InterPro" id="IPR051447">
    <property type="entry name" value="Lipoprotein-release_system"/>
</dbReference>
<evidence type="ECO:0000256" key="6">
    <source>
        <dbReference type="SAM" id="Phobius"/>
    </source>
</evidence>
<evidence type="ECO:0000259" key="8">
    <source>
        <dbReference type="Pfam" id="PF12704"/>
    </source>
</evidence>
<gene>
    <name evidence="9" type="primary">salY</name>
    <name evidence="9" type="ORF">AArcS_0261</name>
</gene>
<dbReference type="Pfam" id="PF12704">
    <property type="entry name" value="MacB_PCD"/>
    <property type="match status" value="1"/>
</dbReference>
<evidence type="ECO:0000256" key="5">
    <source>
        <dbReference type="ARBA" id="ARBA00023136"/>
    </source>
</evidence>
<dbReference type="Pfam" id="PF02687">
    <property type="entry name" value="FtsX"/>
    <property type="match status" value="1"/>
</dbReference>
<feature type="transmembrane region" description="Helical" evidence="6">
    <location>
        <begin position="318"/>
        <end position="341"/>
    </location>
</feature>
<protein>
    <submittedName>
        <fullName evidence="9">ABC-type antimicrobial peptide transport system, permease component</fullName>
    </submittedName>
</protein>
<proteinExistence type="predicted"/>
<feature type="transmembrane region" description="Helical" evidence="6">
    <location>
        <begin position="369"/>
        <end position="390"/>
    </location>
</feature>
<comment type="subcellular location">
    <subcellularLocation>
        <location evidence="1">Cell membrane</location>
        <topology evidence="1">Multi-pass membrane protein</topology>
    </subcellularLocation>
</comment>
<dbReference type="GeneID" id="70683647"/>
<dbReference type="PANTHER" id="PTHR30489:SF0">
    <property type="entry name" value="LIPOPROTEIN-RELEASING SYSTEM TRANSMEMBRANE PROTEIN LOLE"/>
    <property type="match status" value="1"/>
</dbReference>
<evidence type="ECO:0000259" key="7">
    <source>
        <dbReference type="Pfam" id="PF02687"/>
    </source>
</evidence>
<name>A0A897MTH1_9EURY</name>
<dbReference type="RefSeq" id="WP_238478620.1">
    <property type="nucleotide sequence ID" value="NZ_CP064786.1"/>
</dbReference>
<organism evidence="9 10">
    <name type="scientific">Natranaeroarchaeum sulfidigenes</name>
    <dbReference type="NCBI Taxonomy" id="2784880"/>
    <lineage>
        <taxon>Archaea</taxon>
        <taxon>Methanobacteriati</taxon>
        <taxon>Methanobacteriota</taxon>
        <taxon>Stenosarchaea group</taxon>
        <taxon>Halobacteria</taxon>
        <taxon>Halobacteriales</taxon>
        <taxon>Natronoarchaeaceae</taxon>
        <taxon>Natranaeroarchaeum</taxon>
    </lineage>
</organism>
<feature type="domain" description="ABC3 transporter permease C-terminal" evidence="7">
    <location>
        <begin position="279"/>
        <end position="391"/>
    </location>
</feature>
<dbReference type="PANTHER" id="PTHR30489">
    <property type="entry name" value="LIPOPROTEIN-RELEASING SYSTEM TRANSMEMBRANE PROTEIN LOLE"/>
    <property type="match status" value="1"/>
</dbReference>
<feature type="transmembrane region" description="Helical" evidence="6">
    <location>
        <begin position="271"/>
        <end position="297"/>
    </location>
</feature>
<feature type="domain" description="MacB-like periplasmic core" evidence="8">
    <location>
        <begin position="27"/>
        <end position="248"/>
    </location>
</feature>
<keyword evidence="5 6" id="KW-0472">Membrane</keyword>
<dbReference type="InterPro" id="IPR003838">
    <property type="entry name" value="ABC3_permease_C"/>
</dbReference>
<evidence type="ECO:0000313" key="10">
    <source>
        <dbReference type="Proteomes" id="UP000663586"/>
    </source>
</evidence>
<reference evidence="9" key="1">
    <citation type="submission" date="2020-11" db="EMBL/GenBank/DDBJ databases">
        <title>Carbohydrate-dependent, anaerobic sulfur respiration: A novel catabolism in halophilic archaea.</title>
        <authorList>
            <person name="Sorokin D.Y."/>
            <person name="Messina E."/>
            <person name="Smedile F."/>
            <person name="La Cono V."/>
            <person name="Hallsworth J.E."/>
            <person name="Yakimov M.M."/>
        </authorList>
    </citation>
    <scope>NUCLEOTIDE SEQUENCE</scope>
    <source>
        <strain evidence="9">AArc-S</strain>
    </source>
</reference>
<accession>A0A897MTH1</accession>
<keyword evidence="3 6" id="KW-0812">Transmembrane</keyword>
<dbReference type="KEGG" id="hara:AArcS_0261"/>
<dbReference type="AlphaFoldDB" id="A0A897MTH1"/>
<keyword evidence="4 6" id="KW-1133">Transmembrane helix</keyword>
<evidence type="ECO:0000313" key="9">
    <source>
        <dbReference type="EMBL" id="QSG01496.1"/>
    </source>
</evidence>
<keyword evidence="10" id="KW-1185">Reference proteome</keyword>
<dbReference type="GO" id="GO:0044874">
    <property type="term" value="P:lipoprotein localization to outer membrane"/>
    <property type="evidence" value="ECO:0007669"/>
    <property type="project" value="TreeGrafter"/>
</dbReference>
<dbReference type="GO" id="GO:0098797">
    <property type="term" value="C:plasma membrane protein complex"/>
    <property type="evidence" value="ECO:0007669"/>
    <property type="project" value="TreeGrafter"/>
</dbReference>
<evidence type="ECO:0000256" key="2">
    <source>
        <dbReference type="ARBA" id="ARBA00022475"/>
    </source>
</evidence>
<feature type="transmembrane region" description="Helical" evidence="6">
    <location>
        <begin position="28"/>
        <end position="52"/>
    </location>
</feature>
<evidence type="ECO:0000256" key="3">
    <source>
        <dbReference type="ARBA" id="ARBA00022692"/>
    </source>
</evidence>